<accession>A0A1F5EII2</accession>
<dbReference type="GO" id="GO:0046166">
    <property type="term" value="P:glyceraldehyde-3-phosphate biosynthetic process"/>
    <property type="evidence" value="ECO:0007669"/>
    <property type="project" value="TreeGrafter"/>
</dbReference>
<dbReference type="GO" id="GO:0006094">
    <property type="term" value="P:gluconeogenesis"/>
    <property type="evidence" value="ECO:0007669"/>
    <property type="project" value="UniProtKB-UniPathway"/>
</dbReference>
<dbReference type="SUPFAM" id="SSF51351">
    <property type="entry name" value="Triosephosphate isomerase (TIM)"/>
    <property type="match status" value="1"/>
</dbReference>
<dbReference type="Proteomes" id="UP000179003">
    <property type="component" value="Unassembled WGS sequence"/>
</dbReference>
<comment type="subunit">
    <text evidence="3">Homodimer.</text>
</comment>
<organism evidence="4 5">
    <name type="scientific">Candidatus Campbellbacteria bacterium RIFOXYC2_FULL_35_25</name>
    <dbReference type="NCBI Taxonomy" id="1797582"/>
    <lineage>
        <taxon>Bacteria</taxon>
        <taxon>Candidatus Campbelliibacteriota</taxon>
    </lineage>
</organism>
<dbReference type="AlphaFoldDB" id="A0A1F5EII2"/>
<protein>
    <recommendedName>
        <fullName evidence="3">Triosephosphate isomerase</fullName>
        <ecNumber evidence="3">5.3.1.1</ecNumber>
    </recommendedName>
</protein>
<sequence length="255" mass="28384">MQKDKKIIIANWKMNPDSEKEVQVIFSGIKKIASKLLNVQTIVCPPFIYIAKLVDSHKGHRIAFGSQNVFSENKGAFTGMISPNMLKNKGVEYVIIGHSERRALCEDNILVNKKIKSAIKSGLKVILCIGEKERDDHGHYFNFLKKQLLDSLEGVPKNSLHNLFIAYEPIWALSGNSGNKSMSSADVHEITIFIKKILHDQYRVKVMPKILYGGSANPKNAEDLILNGNVDGLLVGKASLDAKKFGEILSIVNKL</sequence>
<dbReference type="Pfam" id="PF00121">
    <property type="entry name" value="TIM"/>
    <property type="match status" value="1"/>
</dbReference>
<dbReference type="PANTHER" id="PTHR21139:SF42">
    <property type="entry name" value="TRIOSEPHOSPHATE ISOMERASE"/>
    <property type="match status" value="1"/>
</dbReference>
<name>A0A1F5EII2_9BACT</name>
<dbReference type="PANTHER" id="PTHR21139">
    <property type="entry name" value="TRIOSEPHOSPHATE ISOMERASE"/>
    <property type="match status" value="1"/>
</dbReference>
<proteinExistence type="inferred from homology"/>
<comment type="subcellular location">
    <subcellularLocation>
        <location evidence="3">Cytoplasm</location>
    </subcellularLocation>
</comment>
<dbReference type="UniPathway" id="UPA00109">
    <property type="reaction ID" value="UER00189"/>
</dbReference>
<comment type="pathway">
    <text evidence="3">Carbohydrate biosynthesis; gluconeogenesis.</text>
</comment>
<dbReference type="GO" id="GO:0019563">
    <property type="term" value="P:glycerol catabolic process"/>
    <property type="evidence" value="ECO:0007669"/>
    <property type="project" value="TreeGrafter"/>
</dbReference>
<evidence type="ECO:0000256" key="1">
    <source>
        <dbReference type="ARBA" id="ARBA00007422"/>
    </source>
</evidence>
<keyword evidence="3" id="KW-0324">Glycolysis</keyword>
<dbReference type="Gene3D" id="3.20.20.70">
    <property type="entry name" value="Aldolase class I"/>
    <property type="match status" value="1"/>
</dbReference>
<dbReference type="GO" id="GO:0004807">
    <property type="term" value="F:triose-phosphate isomerase activity"/>
    <property type="evidence" value="ECO:0007669"/>
    <property type="project" value="UniProtKB-UniRule"/>
</dbReference>
<dbReference type="GO" id="GO:0006096">
    <property type="term" value="P:glycolytic process"/>
    <property type="evidence" value="ECO:0007669"/>
    <property type="project" value="UniProtKB-UniRule"/>
</dbReference>
<comment type="catalytic activity">
    <reaction evidence="3">
        <text>D-glyceraldehyde 3-phosphate = dihydroxyacetone phosphate</text>
        <dbReference type="Rhea" id="RHEA:18585"/>
        <dbReference type="ChEBI" id="CHEBI:57642"/>
        <dbReference type="ChEBI" id="CHEBI:59776"/>
        <dbReference type="EC" id="5.3.1.1"/>
    </reaction>
</comment>
<reference evidence="4 5" key="1">
    <citation type="journal article" date="2016" name="Nat. Commun.">
        <title>Thousands of microbial genomes shed light on interconnected biogeochemical processes in an aquifer system.</title>
        <authorList>
            <person name="Anantharaman K."/>
            <person name="Brown C.T."/>
            <person name="Hug L.A."/>
            <person name="Sharon I."/>
            <person name="Castelle C.J."/>
            <person name="Probst A.J."/>
            <person name="Thomas B.C."/>
            <person name="Singh A."/>
            <person name="Wilkins M.J."/>
            <person name="Karaoz U."/>
            <person name="Brodie E.L."/>
            <person name="Williams K.H."/>
            <person name="Hubbard S.S."/>
            <person name="Banfield J.F."/>
        </authorList>
    </citation>
    <scope>NUCLEOTIDE SEQUENCE [LARGE SCALE GENOMIC DNA]</scope>
</reference>
<gene>
    <name evidence="4" type="ORF">A2442_01955</name>
</gene>
<keyword evidence="2 3" id="KW-0413">Isomerase</keyword>
<dbReference type="CDD" id="cd00311">
    <property type="entry name" value="TIM"/>
    <property type="match status" value="1"/>
</dbReference>
<dbReference type="GO" id="GO:0005829">
    <property type="term" value="C:cytosol"/>
    <property type="evidence" value="ECO:0007669"/>
    <property type="project" value="TreeGrafter"/>
</dbReference>
<dbReference type="InterPro" id="IPR013785">
    <property type="entry name" value="Aldolase_TIM"/>
</dbReference>
<keyword evidence="3" id="KW-0312">Gluconeogenesis</keyword>
<evidence type="ECO:0000256" key="3">
    <source>
        <dbReference type="RuleBase" id="RU363013"/>
    </source>
</evidence>
<comment type="pathway">
    <text evidence="3">Carbohydrate degradation; glycolysis; D-glyceraldehyde 3-phosphate from glycerone phosphate: step 1/1.</text>
</comment>
<evidence type="ECO:0000313" key="5">
    <source>
        <dbReference type="Proteomes" id="UP000179003"/>
    </source>
</evidence>
<dbReference type="InterPro" id="IPR000652">
    <property type="entry name" value="Triosephosphate_isomerase"/>
</dbReference>
<comment type="similarity">
    <text evidence="1 3">Belongs to the triosephosphate isomerase family.</text>
</comment>
<dbReference type="InterPro" id="IPR035990">
    <property type="entry name" value="TIM_sf"/>
</dbReference>
<dbReference type="UniPathway" id="UPA00138"/>
<dbReference type="NCBIfam" id="TIGR00419">
    <property type="entry name" value="tim"/>
    <property type="match status" value="1"/>
</dbReference>
<keyword evidence="3" id="KW-0963">Cytoplasm</keyword>
<dbReference type="STRING" id="1797582.A2442_01955"/>
<dbReference type="PROSITE" id="PS51440">
    <property type="entry name" value="TIM_2"/>
    <property type="match status" value="1"/>
</dbReference>
<dbReference type="EMBL" id="MFAE01000008">
    <property type="protein sequence ID" value="OGD67140.1"/>
    <property type="molecule type" value="Genomic_DNA"/>
</dbReference>
<comment type="caution">
    <text evidence="4">The sequence shown here is derived from an EMBL/GenBank/DDBJ whole genome shotgun (WGS) entry which is preliminary data.</text>
</comment>
<dbReference type="EC" id="5.3.1.1" evidence="3"/>
<evidence type="ECO:0000313" key="4">
    <source>
        <dbReference type="EMBL" id="OGD67140.1"/>
    </source>
</evidence>
<evidence type="ECO:0000256" key="2">
    <source>
        <dbReference type="ARBA" id="ARBA00023235"/>
    </source>
</evidence>